<gene>
    <name evidence="6" type="ORF">WMO24_01475</name>
</gene>
<evidence type="ECO:0000313" key="7">
    <source>
        <dbReference type="Proteomes" id="UP001477672"/>
    </source>
</evidence>
<comment type="similarity">
    <text evidence="1">Belongs to the ABC transporter superfamily.</text>
</comment>
<keyword evidence="7" id="KW-1185">Reference proteome</keyword>
<evidence type="ECO:0000259" key="5">
    <source>
        <dbReference type="PROSITE" id="PS50893"/>
    </source>
</evidence>
<accession>A0ABV1GBK4</accession>
<organism evidence="6 7">
    <name type="scientific">Ruthenibacterium intestinale</name>
    <dbReference type="NCBI Taxonomy" id="3133163"/>
    <lineage>
        <taxon>Bacteria</taxon>
        <taxon>Bacillati</taxon>
        <taxon>Bacillota</taxon>
        <taxon>Clostridia</taxon>
        <taxon>Eubacteriales</taxon>
        <taxon>Oscillospiraceae</taxon>
        <taxon>Ruthenibacterium</taxon>
    </lineage>
</organism>
<dbReference type="Proteomes" id="UP001477672">
    <property type="component" value="Unassembled WGS sequence"/>
</dbReference>
<dbReference type="SUPFAM" id="SSF52540">
    <property type="entry name" value="P-loop containing nucleoside triphosphate hydrolases"/>
    <property type="match status" value="1"/>
</dbReference>
<dbReference type="SMART" id="SM00382">
    <property type="entry name" value="AAA"/>
    <property type="match status" value="1"/>
</dbReference>
<keyword evidence="3" id="KW-0547">Nucleotide-binding</keyword>
<dbReference type="PANTHER" id="PTHR43776">
    <property type="entry name" value="TRANSPORT ATP-BINDING PROTEIN"/>
    <property type="match status" value="1"/>
</dbReference>
<reference evidence="6 7" key="1">
    <citation type="submission" date="2024-03" db="EMBL/GenBank/DDBJ databases">
        <title>Human intestinal bacterial collection.</title>
        <authorList>
            <person name="Pauvert C."/>
            <person name="Hitch T.C.A."/>
            <person name="Clavel T."/>
        </authorList>
    </citation>
    <scope>NUCLEOTIDE SEQUENCE [LARGE SCALE GENOMIC DNA]</scope>
    <source>
        <strain evidence="6 7">CLA-JM-H11</strain>
    </source>
</reference>
<keyword evidence="4 6" id="KW-0067">ATP-binding</keyword>
<dbReference type="InterPro" id="IPR017871">
    <property type="entry name" value="ABC_transporter-like_CS"/>
</dbReference>
<dbReference type="GO" id="GO:0005524">
    <property type="term" value="F:ATP binding"/>
    <property type="evidence" value="ECO:0007669"/>
    <property type="project" value="UniProtKB-KW"/>
</dbReference>
<evidence type="ECO:0000313" key="6">
    <source>
        <dbReference type="EMBL" id="MEQ2519113.1"/>
    </source>
</evidence>
<dbReference type="InterPro" id="IPR013563">
    <property type="entry name" value="Oligopep_ABC_C"/>
</dbReference>
<dbReference type="InterPro" id="IPR027417">
    <property type="entry name" value="P-loop_NTPase"/>
</dbReference>
<name>A0ABV1GBK4_9FIRM</name>
<evidence type="ECO:0000256" key="4">
    <source>
        <dbReference type="ARBA" id="ARBA00022840"/>
    </source>
</evidence>
<dbReference type="PANTHER" id="PTHR43776:SF7">
    <property type="entry name" value="D,D-DIPEPTIDE TRANSPORT ATP-BINDING PROTEIN DDPF-RELATED"/>
    <property type="match status" value="1"/>
</dbReference>
<sequence length="297" mass="33074">MEKELILEATHLCQTFHMNEHSRVDAVRDVSLTIHRGEVLGLVGESGCGKSTIARLVTGIEQPAAGSVLFEGLPVSGPHADAVQKKKLHQKVQLIFQDSAAALNPRMTVQKILLEPVHIQKFKAGKKAALQKAIHLLAEVGLNETYLSKYPGELSGGQRQRVAIARSLMLDPELIVADEPISSLDISIQAQIMMLFLHLRQERKFSMLFIAHDLSAVRFISDRVAVMLQGKVVELAPTEELFQNPLHPYTRSLLSSIHVPDPVFERNKRSIPYDRTLPLGDTLHEKQPGHFVLEPLH</sequence>
<dbReference type="Gene3D" id="3.40.50.300">
    <property type="entry name" value="P-loop containing nucleotide triphosphate hydrolases"/>
    <property type="match status" value="1"/>
</dbReference>
<feature type="domain" description="ABC transporter" evidence="5">
    <location>
        <begin position="7"/>
        <end position="254"/>
    </location>
</feature>
<dbReference type="EMBL" id="JBBMFA010000036">
    <property type="protein sequence ID" value="MEQ2519113.1"/>
    <property type="molecule type" value="Genomic_DNA"/>
</dbReference>
<evidence type="ECO:0000256" key="2">
    <source>
        <dbReference type="ARBA" id="ARBA00022448"/>
    </source>
</evidence>
<protein>
    <submittedName>
        <fullName evidence="6">ATP-binding cassette domain-containing protein</fullName>
    </submittedName>
</protein>
<comment type="caution">
    <text evidence="6">The sequence shown here is derived from an EMBL/GenBank/DDBJ whole genome shotgun (WGS) entry which is preliminary data.</text>
</comment>
<dbReference type="InterPro" id="IPR003593">
    <property type="entry name" value="AAA+_ATPase"/>
</dbReference>
<evidence type="ECO:0000256" key="1">
    <source>
        <dbReference type="ARBA" id="ARBA00005417"/>
    </source>
</evidence>
<keyword evidence="2" id="KW-0813">Transport</keyword>
<dbReference type="CDD" id="cd03257">
    <property type="entry name" value="ABC_NikE_OppD_transporters"/>
    <property type="match status" value="1"/>
</dbReference>
<dbReference type="Pfam" id="PF00005">
    <property type="entry name" value="ABC_tran"/>
    <property type="match status" value="1"/>
</dbReference>
<dbReference type="InterPro" id="IPR003439">
    <property type="entry name" value="ABC_transporter-like_ATP-bd"/>
</dbReference>
<dbReference type="PROSITE" id="PS50893">
    <property type="entry name" value="ABC_TRANSPORTER_2"/>
    <property type="match status" value="1"/>
</dbReference>
<dbReference type="Pfam" id="PF08352">
    <property type="entry name" value="oligo_HPY"/>
    <property type="match status" value="1"/>
</dbReference>
<dbReference type="RefSeq" id="WP_349214373.1">
    <property type="nucleotide sequence ID" value="NZ_JBBMFA010000036.1"/>
</dbReference>
<dbReference type="PROSITE" id="PS00211">
    <property type="entry name" value="ABC_TRANSPORTER_1"/>
    <property type="match status" value="1"/>
</dbReference>
<evidence type="ECO:0000256" key="3">
    <source>
        <dbReference type="ARBA" id="ARBA00022741"/>
    </source>
</evidence>
<proteinExistence type="inferred from homology"/>
<dbReference type="InterPro" id="IPR050319">
    <property type="entry name" value="ABC_transp_ATP-bind"/>
</dbReference>